<organism evidence="11 12">
    <name type="scientific">Campylobacter hyointestinalis subsp. hyointestinalis</name>
    <dbReference type="NCBI Taxonomy" id="91352"/>
    <lineage>
        <taxon>Bacteria</taxon>
        <taxon>Pseudomonadati</taxon>
        <taxon>Campylobacterota</taxon>
        <taxon>Epsilonproteobacteria</taxon>
        <taxon>Campylobacterales</taxon>
        <taxon>Campylobacteraceae</taxon>
        <taxon>Campylobacter</taxon>
    </lineage>
</organism>
<dbReference type="InterPro" id="IPR051472">
    <property type="entry name" value="T3SS_Stator/FliH"/>
</dbReference>
<keyword evidence="5" id="KW-1005">Bacterial flagellum biogenesis</keyword>
<evidence type="ECO:0000313" key="12">
    <source>
        <dbReference type="Proteomes" id="UP000052237"/>
    </source>
</evidence>
<dbReference type="PANTHER" id="PTHR34982:SF1">
    <property type="entry name" value="FLAGELLAR ASSEMBLY PROTEIN FLIH"/>
    <property type="match status" value="1"/>
</dbReference>
<dbReference type="GO" id="GO:0044781">
    <property type="term" value="P:bacterial-type flagellum organization"/>
    <property type="evidence" value="ECO:0007669"/>
    <property type="project" value="UniProtKB-KW"/>
</dbReference>
<dbReference type="GO" id="GO:0015031">
    <property type="term" value="P:protein transport"/>
    <property type="evidence" value="ECO:0007669"/>
    <property type="project" value="UniProtKB-KW"/>
</dbReference>
<keyword evidence="4" id="KW-0813">Transport</keyword>
<sequence length="267" mass="30277">MILSNVINQEENKEHIIEQYRFKVISSFSHSGTEQQTEQPIKEDQPELTTEATKDDAPKAVNSSEDTKLEPSFIEELLKRTEELSENIVKLQLQIENQEKEFKERLETEVNRAKEDALKEGESLAKAKFDTELSEIETKYTNSIKKLDEEKDKLEKLYQKSEKEIASTAIDIAKEVILKEIKDSSATIASNIAKNLIGELENASQIEIKTNPEDYEFVKENIKLSSNLKVSADDAINRGGVIILSDIGNIDGSVAERFEKIKKILSE</sequence>
<evidence type="ECO:0000256" key="1">
    <source>
        <dbReference type="ARBA" id="ARBA00003041"/>
    </source>
</evidence>
<comment type="function">
    <text evidence="1">Needed for flagellar regrowth and assembly.</text>
</comment>
<dbReference type="InterPro" id="IPR018035">
    <property type="entry name" value="Flagellar_FliH/T3SS_HrpE"/>
</dbReference>
<keyword evidence="7" id="KW-1006">Bacterial flagellum protein export</keyword>
<evidence type="ECO:0000256" key="5">
    <source>
        <dbReference type="ARBA" id="ARBA00022795"/>
    </source>
</evidence>
<dbReference type="Proteomes" id="UP000052237">
    <property type="component" value="Unassembled WGS sequence"/>
</dbReference>
<evidence type="ECO:0000256" key="7">
    <source>
        <dbReference type="ARBA" id="ARBA00023225"/>
    </source>
</evidence>
<dbReference type="Pfam" id="PF02108">
    <property type="entry name" value="FliH"/>
    <property type="match status" value="1"/>
</dbReference>
<comment type="similarity">
    <text evidence="2">Belongs to the FliH family.</text>
</comment>
<evidence type="ECO:0000256" key="4">
    <source>
        <dbReference type="ARBA" id="ARBA00022448"/>
    </source>
</evidence>
<dbReference type="GO" id="GO:0005829">
    <property type="term" value="C:cytosol"/>
    <property type="evidence" value="ECO:0007669"/>
    <property type="project" value="TreeGrafter"/>
</dbReference>
<name>A0A0S4SA39_CAMHY</name>
<keyword evidence="11" id="KW-0282">Flagellum</keyword>
<evidence type="ECO:0000256" key="2">
    <source>
        <dbReference type="ARBA" id="ARBA00006602"/>
    </source>
</evidence>
<protein>
    <recommendedName>
        <fullName evidence="3">Flagellar assembly protein FliH</fullName>
    </recommendedName>
</protein>
<keyword evidence="12" id="KW-1185">Reference proteome</keyword>
<feature type="region of interest" description="Disordered" evidence="9">
    <location>
        <begin position="30"/>
        <end position="66"/>
    </location>
</feature>
<dbReference type="NCBIfam" id="NF005196">
    <property type="entry name" value="PRK06669.1-1"/>
    <property type="match status" value="1"/>
</dbReference>
<feature type="compositionally biased region" description="Polar residues" evidence="9">
    <location>
        <begin position="30"/>
        <end position="39"/>
    </location>
</feature>
<gene>
    <name evidence="11" type="primary">fliH</name>
    <name evidence="11" type="ORF">ERS686654_01326</name>
</gene>
<evidence type="ECO:0000256" key="9">
    <source>
        <dbReference type="SAM" id="MobiDB-lite"/>
    </source>
</evidence>
<feature type="domain" description="Flagellar assembly protein FliH/Type III secretion system HrpE" evidence="10">
    <location>
        <begin position="150"/>
        <end position="261"/>
    </location>
</feature>
<keyword evidence="11" id="KW-0966">Cell projection</keyword>
<evidence type="ECO:0000256" key="8">
    <source>
        <dbReference type="SAM" id="Coils"/>
    </source>
</evidence>
<comment type="caution">
    <text evidence="11">The sequence shown here is derived from an EMBL/GenBank/DDBJ whole genome shotgun (WGS) entry which is preliminary data.</text>
</comment>
<dbReference type="EMBL" id="FAVB01000003">
    <property type="protein sequence ID" value="CUU82599.1"/>
    <property type="molecule type" value="Genomic_DNA"/>
</dbReference>
<proteinExistence type="inferred from homology"/>
<keyword evidence="8" id="KW-0175">Coiled coil</keyword>
<dbReference type="PANTHER" id="PTHR34982">
    <property type="entry name" value="YOP PROTEINS TRANSLOCATION PROTEIN L"/>
    <property type="match status" value="1"/>
</dbReference>
<keyword evidence="11" id="KW-0969">Cilium</keyword>
<evidence type="ECO:0000256" key="3">
    <source>
        <dbReference type="ARBA" id="ARBA00016507"/>
    </source>
</evidence>
<evidence type="ECO:0000259" key="10">
    <source>
        <dbReference type="Pfam" id="PF02108"/>
    </source>
</evidence>
<feature type="coiled-coil region" evidence="8">
    <location>
        <begin position="74"/>
        <end position="171"/>
    </location>
</feature>
<evidence type="ECO:0000313" key="11">
    <source>
        <dbReference type="EMBL" id="CUU82599.1"/>
    </source>
</evidence>
<dbReference type="RefSeq" id="WP_059435203.1">
    <property type="nucleotide sequence ID" value="NZ_FAVB01000003.1"/>
</dbReference>
<reference evidence="11 12" key="1">
    <citation type="submission" date="2015-11" db="EMBL/GenBank/DDBJ databases">
        <authorList>
            <consortium name="Pathogen Informatics"/>
        </authorList>
    </citation>
    <scope>NUCLEOTIDE SEQUENCE [LARGE SCALE GENOMIC DNA]</scope>
    <source>
        <strain evidence="11 12">006A-0059</strain>
    </source>
</reference>
<accession>A0A0S4SA39</accession>
<dbReference type="AlphaFoldDB" id="A0A0S4SA39"/>
<keyword evidence="6" id="KW-0653">Protein transport</keyword>
<evidence type="ECO:0000256" key="6">
    <source>
        <dbReference type="ARBA" id="ARBA00022927"/>
    </source>
</evidence>